<protein>
    <submittedName>
        <fullName evidence="1">Uncharacterized protein</fullName>
    </submittedName>
</protein>
<name>A0A0A8YTD5_ARUDO</name>
<organism evidence="1">
    <name type="scientific">Arundo donax</name>
    <name type="common">Giant reed</name>
    <name type="synonym">Donax arundinaceus</name>
    <dbReference type="NCBI Taxonomy" id="35708"/>
    <lineage>
        <taxon>Eukaryota</taxon>
        <taxon>Viridiplantae</taxon>
        <taxon>Streptophyta</taxon>
        <taxon>Embryophyta</taxon>
        <taxon>Tracheophyta</taxon>
        <taxon>Spermatophyta</taxon>
        <taxon>Magnoliopsida</taxon>
        <taxon>Liliopsida</taxon>
        <taxon>Poales</taxon>
        <taxon>Poaceae</taxon>
        <taxon>PACMAD clade</taxon>
        <taxon>Arundinoideae</taxon>
        <taxon>Arundineae</taxon>
        <taxon>Arundo</taxon>
    </lineage>
</organism>
<evidence type="ECO:0000313" key="1">
    <source>
        <dbReference type="EMBL" id="JAD27845.1"/>
    </source>
</evidence>
<dbReference type="AlphaFoldDB" id="A0A0A8YTD5"/>
<sequence>MCYMQHSLHAYTDGNIQQLPGKMAPRITIYAGDSLNGSNPRATKDRQHPGYLQGMRNKLELIELRFHTSSASLPPK</sequence>
<proteinExistence type="predicted"/>
<reference evidence="1" key="1">
    <citation type="submission" date="2014-09" db="EMBL/GenBank/DDBJ databases">
        <authorList>
            <person name="Magalhaes I.L.F."/>
            <person name="Oliveira U."/>
            <person name="Santos F.R."/>
            <person name="Vidigal T.H.D.A."/>
            <person name="Brescovit A.D."/>
            <person name="Santos A.J."/>
        </authorList>
    </citation>
    <scope>NUCLEOTIDE SEQUENCE</scope>
    <source>
        <tissue evidence="1">Shoot tissue taken approximately 20 cm above the soil surface</tissue>
    </source>
</reference>
<dbReference type="EMBL" id="GBRH01270050">
    <property type="protein sequence ID" value="JAD27845.1"/>
    <property type="molecule type" value="Transcribed_RNA"/>
</dbReference>
<accession>A0A0A8YTD5</accession>
<reference evidence="1" key="2">
    <citation type="journal article" date="2015" name="Data Brief">
        <title>Shoot transcriptome of the giant reed, Arundo donax.</title>
        <authorList>
            <person name="Barrero R.A."/>
            <person name="Guerrero F.D."/>
            <person name="Moolhuijzen P."/>
            <person name="Goolsby J.A."/>
            <person name="Tidwell J."/>
            <person name="Bellgard S.E."/>
            <person name="Bellgard M.I."/>
        </authorList>
    </citation>
    <scope>NUCLEOTIDE SEQUENCE</scope>
    <source>
        <tissue evidence="1">Shoot tissue taken approximately 20 cm above the soil surface</tissue>
    </source>
</reference>